<organism evidence="1 3">
    <name type="scientific">Stenotrophomonas maltophilia</name>
    <name type="common">Pseudomonas maltophilia</name>
    <name type="synonym">Xanthomonas maltophilia</name>
    <dbReference type="NCBI Taxonomy" id="40324"/>
    <lineage>
        <taxon>Bacteria</taxon>
        <taxon>Pseudomonadati</taxon>
        <taxon>Pseudomonadota</taxon>
        <taxon>Gammaproteobacteria</taxon>
        <taxon>Lysobacterales</taxon>
        <taxon>Lysobacteraceae</taxon>
        <taxon>Stenotrophomonas</taxon>
        <taxon>Stenotrophomonas maltophilia group</taxon>
    </lineage>
</organism>
<evidence type="ECO:0000313" key="3">
    <source>
        <dbReference type="Proteomes" id="UP001214521"/>
    </source>
</evidence>
<dbReference type="EMBL" id="ABLOMU010000009">
    <property type="protein sequence ID" value="EKT4440584.1"/>
    <property type="molecule type" value="Genomic_DNA"/>
</dbReference>
<dbReference type="Proteomes" id="UP001225498">
    <property type="component" value="Unassembled WGS sequence"/>
</dbReference>
<reference evidence="1" key="1">
    <citation type="submission" date="2022-07" db="EMBL/GenBank/DDBJ databases">
        <authorList>
            <consortium name="Clinical and Environmental Microbiology Branch: Whole genome sequencing antimicrobial resistance pathogens in the healthcare setting"/>
        </authorList>
    </citation>
    <scope>NUCLEOTIDE SEQUENCE</scope>
    <source>
        <strain evidence="2">2023CJ-00293</strain>
        <strain evidence="1">Stenotrophomonas_maltophilia_2021CK-00905</strain>
    </source>
</reference>
<gene>
    <name evidence="1" type="ORF">QEK83_001211</name>
    <name evidence="2" type="ORF">REH87_001493</name>
</gene>
<dbReference type="RefSeq" id="WP_049443058.1">
    <property type="nucleotide sequence ID" value="NZ_JAIUDP010000018.1"/>
</dbReference>
<name>A0AAI9C9S4_STEMA</name>
<dbReference type="AlphaFoldDB" id="A0AAI9C9S4"/>
<evidence type="ECO:0000313" key="2">
    <source>
        <dbReference type="EMBL" id="EKZ1926498.1"/>
    </source>
</evidence>
<comment type="caution">
    <text evidence="1">The sequence shown here is derived from an EMBL/GenBank/DDBJ whole genome shotgun (WGS) entry which is preliminary data.</text>
</comment>
<dbReference type="Proteomes" id="UP001214521">
    <property type="component" value="Unassembled WGS sequence"/>
</dbReference>
<accession>A0AAI9C9S4</accession>
<protein>
    <submittedName>
        <fullName evidence="1">Uncharacterized protein</fullName>
    </submittedName>
</protein>
<sequence length="137" mass="14892">MGLFSGIKDNFKKSEAAVCVQNLLEQQQRIGYFTGNPASYASAIVQAAWDERPHVFNGKFGHRPHKISVTAIVLSRALSLSSEGDPNRFALLACLGTALSEAHTNAGFYPFNNLDMTLIEAASEVFIEKGNEMGVPM</sequence>
<dbReference type="EMBL" id="ABLTIR010000022">
    <property type="protein sequence ID" value="EKZ1926498.1"/>
    <property type="molecule type" value="Genomic_DNA"/>
</dbReference>
<evidence type="ECO:0000313" key="1">
    <source>
        <dbReference type="EMBL" id="EKT4440584.1"/>
    </source>
</evidence>
<proteinExistence type="predicted"/>